<dbReference type="Proteomes" id="UP000076842">
    <property type="component" value="Unassembled WGS sequence"/>
</dbReference>
<dbReference type="PANTHER" id="PTHR11060:SF0">
    <property type="entry name" value="PROTEIN MEMO1"/>
    <property type="match status" value="1"/>
</dbReference>
<dbReference type="InterPro" id="IPR002737">
    <property type="entry name" value="MEMO1_fam"/>
</dbReference>
<evidence type="ECO:0000313" key="3">
    <source>
        <dbReference type="Proteomes" id="UP000076842"/>
    </source>
</evidence>
<dbReference type="PANTHER" id="PTHR11060">
    <property type="entry name" value="PROTEIN MEMO1"/>
    <property type="match status" value="1"/>
</dbReference>
<dbReference type="OrthoDB" id="417112at2759"/>
<dbReference type="NCBIfam" id="TIGR04336">
    <property type="entry name" value="AmmeMemoSam_B"/>
    <property type="match status" value="1"/>
</dbReference>
<dbReference type="CDD" id="cd07361">
    <property type="entry name" value="MEMO_like"/>
    <property type="match status" value="1"/>
</dbReference>
<dbReference type="EMBL" id="KV423978">
    <property type="protein sequence ID" value="KZT56403.1"/>
    <property type="molecule type" value="Genomic_DNA"/>
</dbReference>
<dbReference type="STRING" id="1353952.A0A165F8T9"/>
<dbReference type="InParanoid" id="A0A165F8T9"/>
<comment type="similarity">
    <text evidence="1">Belongs to the MEMO1 family.</text>
</comment>
<gene>
    <name evidence="2" type="ORF">CALCODRAFT_471077</name>
</gene>
<evidence type="ECO:0000256" key="1">
    <source>
        <dbReference type="ARBA" id="ARBA00006315"/>
    </source>
</evidence>
<keyword evidence="3" id="KW-1185">Reference proteome</keyword>
<dbReference type="HAMAP" id="MF_00055">
    <property type="entry name" value="MEMO1"/>
    <property type="match status" value="1"/>
</dbReference>
<dbReference type="FunCoup" id="A0A165F8T9">
    <property type="interactions" value="234"/>
</dbReference>
<dbReference type="AlphaFoldDB" id="A0A165F8T9"/>
<sequence>MPGTRRATHANSWYSGSRSKLDNQLKGWLAAVEPSEDFAPPIKGCKAIIGPHAGYDYSGPTAAWAYKSIDVTGIKRVFLLGPSHHVYLDGCALTTFANYATPLGDLPVDAETTAELKATGKFSSMSSRTDENEHSIELHLPYVRKAFEGCDIRVVPVLVGAVNEKKEAEFGKLLAPYLEKDDTMFVVSSDFCHWGERFDYTFYYPAAPGGPPASLRLQTDADIPKGGQPIHQSISRLDHEAIDLLTLPAPSSSAKEAHSSFANYLHRTSNTICGRHPIGVLLGALAALEEDGKGKAAIQFVKYAQSSACKTVEDSSVSYASAYVTLEEA</sequence>
<protein>
    <submittedName>
        <fullName evidence="2">UPF0103-domain-containing protein</fullName>
    </submittedName>
</protein>
<name>A0A165F8T9_9BASI</name>
<proteinExistence type="inferred from homology"/>
<dbReference type="Pfam" id="PF01875">
    <property type="entry name" value="Memo"/>
    <property type="match status" value="1"/>
</dbReference>
<organism evidence="2 3">
    <name type="scientific">Calocera cornea HHB12733</name>
    <dbReference type="NCBI Taxonomy" id="1353952"/>
    <lineage>
        <taxon>Eukaryota</taxon>
        <taxon>Fungi</taxon>
        <taxon>Dikarya</taxon>
        <taxon>Basidiomycota</taxon>
        <taxon>Agaricomycotina</taxon>
        <taxon>Dacrymycetes</taxon>
        <taxon>Dacrymycetales</taxon>
        <taxon>Dacrymycetaceae</taxon>
        <taxon>Calocera</taxon>
    </lineage>
</organism>
<reference evidence="2 3" key="1">
    <citation type="journal article" date="2016" name="Mol. Biol. Evol.">
        <title>Comparative Genomics of Early-Diverging Mushroom-Forming Fungi Provides Insights into the Origins of Lignocellulose Decay Capabilities.</title>
        <authorList>
            <person name="Nagy L.G."/>
            <person name="Riley R."/>
            <person name="Tritt A."/>
            <person name="Adam C."/>
            <person name="Daum C."/>
            <person name="Floudas D."/>
            <person name="Sun H."/>
            <person name="Yadav J.S."/>
            <person name="Pangilinan J."/>
            <person name="Larsson K.H."/>
            <person name="Matsuura K."/>
            <person name="Barry K."/>
            <person name="Labutti K."/>
            <person name="Kuo R."/>
            <person name="Ohm R.A."/>
            <person name="Bhattacharya S.S."/>
            <person name="Shirouzu T."/>
            <person name="Yoshinaga Y."/>
            <person name="Martin F.M."/>
            <person name="Grigoriev I.V."/>
            <person name="Hibbett D.S."/>
        </authorList>
    </citation>
    <scope>NUCLEOTIDE SEQUENCE [LARGE SCALE GENOMIC DNA]</scope>
    <source>
        <strain evidence="2 3">HHB12733</strain>
    </source>
</reference>
<evidence type="ECO:0000313" key="2">
    <source>
        <dbReference type="EMBL" id="KZT56403.1"/>
    </source>
</evidence>
<accession>A0A165F8T9</accession>
<dbReference type="Gene3D" id="3.40.830.10">
    <property type="entry name" value="LigB-like"/>
    <property type="match status" value="1"/>
</dbReference>